<dbReference type="SUPFAM" id="SSF55136">
    <property type="entry name" value="Probable bacterial effector-binding domain"/>
    <property type="match status" value="1"/>
</dbReference>
<keyword evidence="2" id="KW-0238">DNA-binding</keyword>
<evidence type="ECO:0000256" key="2">
    <source>
        <dbReference type="ARBA" id="ARBA00023125"/>
    </source>
</evidence>
<dbReference type="PROSITE" id="PS01124">
    <property type="entry name" value="HTH_ARAC_FAMILY_2"/>
    <property type="match status" value="1"/>
</dbReference>
<dbReference type="PANTHER" id="PTHR40055:SF1">
    <property type="entry name" value="TRANSCRIPTIONAL REGULATOR YGIV-RELATED"/>
    <property type="match status" value="1"/>
</dbReference>
<keyword evidence="3" id="KW-0804">Transcription</keyword>
<dbReference type="AlphaFoldDB" id="A0A7Z2VA33"/>
<dbReference type="PANTHER" id="PTHR40055">
    <property type="entry name" value="TRANSCRIPTIONAL REGULATOR YGIV-RELATED"/>
    <property type="match status" value="1"/>
</dbReference>
<feature type="domain" description="HTH araC/xylS-type" evidence="4">
    <location>
        <begin position="16"/>
        <end position="115"/>
    </location>
</feature>
<reference evidence="5 6" key="2">
    <citation type="submission" date="2020-04" db="EMBL/GenBank/DDBJ databases">
        <authorList>
            <person name="Fomenkov A."/>
            <person name="Anton B.P."/>
            <person name="Roberts R.J."/>
        </authorList>
    </citation>
    <scope>NUCLEOTIDE SEQUENCE [LARGE SCALE GENOMIC DNA]</scope>
    <source>
        <strain evidence="5 6">NEB122</strain>
    </source>
</reference>
<dbReference type="InterPro" id="IPR018060">
    <property type="entry name" value="HTH_AraC"/>
</dbReference>
<dbReference type="Gene3D" id="3.20.80.10">
    <property type="entry name" value="Regulatory factor, effector binding domain"/>
    <property type="match status" value="1"/>
</dbReference>
<evidence type="ECO:0000313" key="6">
    <source>
        <dbReference type="Proteomes" id="UP000503498"/>
    </source>
</evidence>
<dbReference type="RefSeq" id="WP_169705853.1">
    <property type="nucleotide sequence ID" value="NZ_CP051651.1"/>
</dbReference>
<dbReference type="InterPro" id="IPR018062">
    <property type="entry name" value="HTH_AraC-typ_CS"/>
</dbReference>
<dbReference type="Pfam" id="PF12833">
    <property type="entry name" value="HTH_18"/>
    <property type="match status" value="1"/>
</dbReference>
<dbReference type="InterPro" id="IPR050908">
    <property type="entry name" value="SmbC-like"/>
</dbReference>
<gene>
    <name evidence="5" type="ORF">HG421_07345</name>
</gene>
<dbReference type="SMART" id="SM00871">
    <property type="entry name" value="AraC_E_bind"/>
    <property type="match status" value="1"/>
</dbReference>
<dbReference type="GO" id="GO:0003700">
    <property type="term" value="F:DNA-binding transcription factor activity"/>
    <property type="evidence" value="ECO:0007669"/>
    <property type="project" value="InterPro"/>
</dbReference>
<dbReference type="Proteomes" id="UP000503498">
    <property type="component" value="Chromosome"/>
</dbReference>
<dbReference type="SMART" id="SM00342">
    <property type="entry name" value="HTH_ARAC"/>
    <property type="match status" value="1"/>
</dbReference>
<dbReference type="InterPro" id="IPR029442">
    <property type="entry name" value="GyrI-like"/>
</dbReference>
<proteinExistence type="predicted"/>
<dbReference type="EMBL" id="CP051651">
    <property type="protein sequence ID" value="QJD67552.1"/>
    <property type="molecule type" value="Genomic_DNA"/>
</dbReference>
<protein>
    <submittedName>
        <fullName evidence="5">Helix-turn-helix domain-containing protein</fullName>
    </submittedName>
</protein>
<dbReference type="SUPFAM" id="SSF46689">
    <property type="entry name" value="Homeodomain-like"/>
    <property type="match status" value="2"/>
</dbReference>
<dbReference type="PROSITE" id="PS00041">
    <property type="entry name" value="HTH_ARAC_FAMILY_1"/>
    <property type="match status" value="1"/>
</dbReference>
<dbReference type="InterPro" id="IPR020449">
    <property type="entry name" value="Tscrpt_reg_AraC-type_HTH"/>
</dbReference>
<dbReference type="InterPro" id="IPR011256">
    <property type="entry name" value="Reg_factor_effector_dom_sf"/>
</dbReference>
<dbReference type="PRINTS" id="PR00032">
    <property type="entry name" value="HTHARAC"/>
</dbReference>
<dbReference type="Gene3D" id="1.10.10.60">
    <property type="entry name" value="Homeodomain-like"/>
    <property type="match status" value="2"/>
</dbReference>
<evidence type="ECO:0000256" key="1">
    <source>
        <dbReference type="ARBA" id="ARBA00023015"/>
    </source>
</evidence>
<organism evidence="5 6">
    <name type="scientific">Xanthomonas campestris pv. badrii</name>
    <dbReference type="NCBI Taxonomy" id="149696"/>
    <lineage>
        <taxon>Bacteria</taxon>
        <taxon>Pseudomonadati</taxon>
        <taxon>Pseudomonadota</taxon>
        <taxon>Gammaproteobacteria</taxon>
        <taxon>Lysobacterales</taxon>
        <taxon>Lysobacteraceae</taxon>
        <taxon>Xanthomonas</taxon>
    </lineage>
</organism>
<sequence>MTISQTPSLTTVQSVNRALDYIEVNLAGKLSLSLIAGAACVSPFHLQRIFRAVLGETPRAFVLRRRLENALGDMSHQPGRPLTEIALARGFSSLSDFSRNFRKHFGYSPARLDLGACLDARQSALDATLALTSHGDGGGAIDAGEFSVNLREIPERTVQYVRVHRPFEQGAVRAAAMRLLSWAQDAGVAHHQWLGYLWDQPRLACADDCRYDVAVEVTHGRPYGDIGLFRFPPMKVAEVVIPGDLQLEARAFTWLRTVWLPASDYLPAGLPAFEAWLGLPYAHGDDHFELACQLPIRRPSESDAWDKLRHAEDGRIY</sequence>
<dbReference type="InterPro" id="IPR010499">
    <property type="entry name" value="AraC_E-bd"/>
</dbReference>
<dbReference type="Pfam" id="PF06445">
    <property type="entry name" value="GyrI-like"/>
    <property type="match status" value="1"/>
</dbReference>
<dbReference type="GO" id="GO:0043565">
    <property type="term" value="F:sequence-specific DNA binding"/>
    <property type="evidence" value="ECO:0007669"/>
    <property type="project" value="InterPro"/>
</dbReference>
<evidence type="ECO:0000259" key="4">
    <source>
        <dbReference type="PROSITE" id="PS01124"/>
    </source>
</evidence>
<accession>A0A7Z2VA33</accession>
<evidence type="ECO:0000313" key="5">
    <source>
        <dbReference type="EMBL" id="QJD67552.1"/>
    </source>
</evidence>
<dbReference type="InterPro" id="IPR009057">
    <property type="entry name" value="Homeodomain-like_sf"/>
</dbReference>
<keyword evidence="1" id="KW-0805">Transcription regulation</keyword>
<evidence type="ECO:0000256" key="3">
    <source>
        <dbReference type="ARBA" id="ARBA00023163"/>
    </source>
</evidence>
<name>A0A7Z2VA33_XANCA</name>
<reference evidence="5 6" key="1">
    <citation type="submission" date="2020-04" db="EMBL/GenBank/DDBJ databases">
        <title>Genome-Wide Identification of 5-Methylcytosine Sites in Bacterial Genomes By High-Throughput Sequencing of MspJI Restriction Fragments.</title>
        <authorList>
            <person name="Wu V."/>
        </authorList>
    </citation>
    <scope>NUCLEOTIDE SEQUENCE [LARGE SCALE GENOMIC DNA]</scope>
    <source>
        <strain evidence="5 6">NEB122</strain>
    </source>
</reference>